<dbReference type="PROSITE" id="PS50977">
    <property type="entry name" value="HTH_TETR_2"/>
    <property type="match status" value="1"/>
</dbReference>
<dbReference type="AlphaFoldDB" id="A0A6J7D8L8"/>
<evidence type="ECO:0000256" key="1">
    <source>
        <dbReference type="ARBA" id="ARBA00023015"/>
    </source>
</evidence>
<keyword evidence="1" id="KW-0805">Transcription regulation</keyword>
<gene>
    <name evidence="5" type="ORF">UFOPK2602_00120</name>
    <name evidence="6" type="ORF">UFOPK2806_01394</name>
    <name evidence="7" type="ORF">UFOPK3417_00543</name>
    <name evidence="8" type="ORF">UFOPK4306_02037</name>
</gene>
<organism evidence="7">
    <name type="scientific">freshwater metagenome</name>
    <dbReference type="NCBI Taxonomy" id="449393"/>
    <lineage>
        <taxon>unclassified sequences</taxon>
        <taxon>metagenomes</taxon>
        <taxon>ecological metagenomes</taxon>
    </lineage>
</organism>
<dbReference type="InterPro" id="IPR050109">
    <property type="entry name" value="HTH-type_TetR-like_transc_reg"/>
</dbReference>
<dbReference type="InterPro" id="IPR009057">
    <property type="entry name" value="Homeodomain-like_sf"/>
</dbReference>
<dbReference type="GO" id="GO:0003700">
    <property type="term" value="F:DNA-binding transcription factor activity"/>
    <property type="evidence" value="ECO:0007669"/>
    <property type="project" value="TreeGrafter"/>
</dbReference>
<evidence type="ECO:0000313" key="6">
    <source>
        <dbReference type="EMBL" id="CAB4757066.1"/>
    </source>
</evidence>
<dbReference type="SUPFAM" id="SSF46689">
    <property type="entry name" value="Homeodomain-like"/>
    <property type="match status" value="1"/>
</dbReference>
<dbReference type="EMBL" id="CAFBLR010000035">
    <property type="protein sequence ID" value="CAB4867157.1"/>
    <property type="molecule type" value="Genomic_DNA"/>
</dbReference>
<evidence type="ECO:0000313" key="5">
    <source>
        <dbReference type="EMBL" id="CAB4692868.1"/>
    </source>
</evidence>
<sequence length="191" mass="21407">MCAARALFETKGYLDTNVGDIALRARVAHGTFYTYFSSKEEIFSEVAHELTTDFQRIAADEPPLAPGASLRARIERANRGYLHAYEQLAPMMAVLEQVATFNPRLAEIRRSARRSRVDRGTAAMRRWRERGLIDAAVDPEYAASALGSMVDRSAYVWLVLGEQYEFDRAVQQLTLLYCNALGLPPDDDNSA</sequence>
<keyword evidence="2" id="KW-0238">DNA-binding</keyword>
<dbReference type="Gene3D" id="1.10.10.60">
    <property type="entry name" value="Homeodomain-like"/>
    <property type="match status" value="1"/>
</dbReference>
<keyword evidence="3" id="KW-0804">Transcription</keyword>
<evidence type="ECO:0000256" key="3">
    <source>
        <dbReference type="ARBA" id="ARBA00023163"/>
    </source>
</evidence>
<evidence type="ECO:0000313" key="8">
    <source>
        <dbReference type="EMBL" id="CAB5067303.1"/>
    </source>
</evidence>
<proteinExistence type="predicted"/>
<dbReference type="EMBL" id="CAEZXX010000003">
    <property type="protein sequence ID" value="CAB4692868.1"/>
    <property type="molecule type" value="Genomic_DNA"/>
</dbReference>
<reference evidence="7" key="1">
    <citation type="submission" date="2020-05" db="EMBL/GenBank/DDBJ databases">
        <authorList>
            <person name="Chiriac C."/>
            <person name="Salcher M."/>
            <person name="Ghai R."/>
            <person name="Kavagutti S V."/>
        </authorList>
    </citation>
    <scope>NUCLEOTIDE SEQUENCE</scope>
</reference>
<dbReference type="PANTHER" id="PTHR30055:SF234">
    <property type="entry name" value="HTH-TYPE TRANSCRIPTIONAL REGULATOR BETI"/>
    <property type="match status" value="1"/>
</dbReference>
<evidence type="ECO:0000256" key="2">
    <source>
        <dbReference type="ARBA" id="ARBA00023125"/>
    </source>
</evidence>
<evidence type="ECO:0000313" key="7">
    <source>
        <dbReference type="EMBL" id="CAB4867157.1"/>
    </source>
</evidence>
<feature type="domain" description="HTH tetR-type" evidence="4">
    <location>
        <begin position="1"/>
        <end position="54"/>
    </location>
</feature>
<accession>A0A6J7D8L8</accession>
<dbReference type="PANTHER" id="PTHR30055">
    <property type="entry name" value="HTH-TYPE TRANSCRIPTIONAL REGULATOR RUTR"/>
    <property type="match status" value="1"/>
</dbReference>
<dbReference type="SUPFAM" id="SSF48498">
    <property type="entry name" value="Tetracyclin repressor-like, C-terminal domain"/>
    <property type="match status" value="1"/>
</dbReference>
<dbReference type="EMBL" id="CAEZYY010000017">
    <property type="protein sequence ID" value="CAB4757066.1"/>
    <property type="molecule type" value="Genomic_DNA"/>
</dbReference>
<protein>
    <submittedName>
        <fullName evidence="7">Unannotated protein</fullName>
    </submittedName>
</protein>
<evidence type="ECO:0000259" key="4">
    <source>
        <dbReference type="PROSITE" id="PS50977"/>
    </source>
</evidence>
<dbReference type="EMBL" id="CAFBQP010000096">
    <property type="protein sequence ID" value="CAB5067303.1"/>
    <property type="molecule type" value="Genomic_DNA"/>
</dbReference>
<dbReference type="Gene3D" id="1.10.357.10">
    <property type="entry name" value="Tetracycline Repressor, domain 2"/>
    <property type="match status" value="1"/>
</dbReference>
<name>A0A6J7D8L8_9ZZZZ</name>
<dbReference type="Pfam" id="PF00440">
    <property type="entry name" value="TetR_N"/>
    <property type="match status" value="1"/>
</dbReference>
<dbReference type="InterPro" id="IPR036271">
    <property type="entry name" value="Tet_transcr_reg_TetR-rel_C_sf"/>
</dbReference>
<dbReference type="GO" id="GO:0000976">
    <property type="term" value="F:transcription cis-regulatory region binding"/>
    <property type="evidence" value="ECO:0007669"/>
    <property type="project" value="TreeGrafter"/>
</dbReference>
<dbReference type="InterPro" id="IPR001647">
    <property type="entry name" value="HTH_TetR"/>
</dbReference>